<dbReference type="Proteomes" id="UP000254266">
    <property type="component" value="Unassembled WGS sequence"/>
</dbReference>
<sequence>MRTGISFLLSLFACFTVFNLQAEEAPKKFNIGIGTYAMTIAYTDSFFIDDDFIGSSFNASYAISNNIAIRGNLYSMTHDDFSSLDVDGVDIAMLFGSGLENLGFKAYLGGGIFNEDWKALGATESFSGLQLNGGIGYNWDAVSLDFMLGIRETSDYEDFLGADAASVSSSLSLSLRF</sequence>
<reference evidence="2 3" key="1">
    <citation type="journal article" date="2018" name="ISME J.">
        <title>Endosymbiont genomes yield clues of tubeworm success.</title>
        <authorList>
            <person name="Li Y."/>
            <person name="Liles M.R."/>
            <person name="Halanych K.M."/>
        </authorList>
    </citation>
    <scope>NUCLEOTIDE SEQUENCE [LARGE SCALE GENOMIC DNA]</scope>
    <source>
        <strain evidence="2">A1464</strain>
    </source>
</reference>
<proteinExistence type="predicted"/>
<keyword evidence="1" id="KW-0732">Signal</keyword>
<organism evidence="2 3">
    <name type="scientific">endosymbiont of Galathealinum brachiosum</name>
    <dbReference type="NCBI Taxonomy" id="2200906"/>
    <lineage>
        <taxon>Bacteria</taxon>
        <taxon>Pseudomonadati</taxon>
        <taxon>Pseudomonadota</taxon>
        <taxon>Gammaproteobacteria</taxon>
        <taxon>sulfur-oxidizing symbionts</taxon>
    </lineage>
</organism>
<dbReference type="EMBL" id="QFXC01000007">
    <property type="protein sequence ID" value="RDH84895.1"/>
    <property type="molecule type" value="Genomic_DNA"/>
</dbReference>
<dbReference type="AlphaFoldDB" id="A0A370DJ04"/>
<name>A0A370DJ04_9GAMM</name>
<feature type="signal peptide" evidence="1">
    <location>
        <begin position="1"/>
        <end position="22"/>
    </location>
</feature>
<protein>
    <recommendedName>
        <fullName evidence="4">Outer membrane protein beta-barrel domain-containing protein</fullName>
    </recommendedName>
</protein>
<evidence type="ECO:0000313" key="2">
    <source>
        <dbReference type="EMBL" id="RDH84895.1"/>
    </source>
</evidence>
<gene>
    <name evidence="2" type="ORF">DIZ80_05365</name>
</gene>
<keyword evidence="3" id="KW-1185">Reference proteome</keyword>
<comment type="caution">
    <text evidence="2">The sequence shown here is derived from an EMBL/GenBank/DDBJ whole genome shotgun (WGS) entry which is preliminary data.</text>
</comment>
<evidence type="ECO:0000313" key="3">
    <source>
        <dbReference type="Proteomes" id="UP000254266"/>
    </source>
</evidence>
<evidence type="ECO:0000256" key="1">
    <source>
        <dbReference type="SAM" id="SignalP"/>
    </source>
</evidence>
<accession>A0A370DJ04</accession>
<evidence type="ECO:0008006" key="4">
    <source>
        <dbReference type="Google" id="ProtNLM"/>
    </source>
</evidence>
<feature type="chain" id="PRO_5016729817" description="Outer membrane protein beta-barrel domain-containing protein" evidence="1">
    <location>
        <begin position="23"/>
        <end position="177"/>
    </location>
</feature>